<proteinExistence type="predicted"/>
<sequence length="322" mass="35037">MAGKNARWPYGSTAALREDVLRVLGVLKIATGEQIQCLTRPHLTDRHRHDPGRRTKPHRNAALDLALHQLTVSEGATREGRKLWGLTTAGLQAAAQVLDRPLSDMGSTARGAAAHGAAHAMAVNATVQALLQPQPDNAQAAQRREGDQAVLKAAPPGLGRLESIRTEVPLLITGSESAPGHGSPQADLVLRAPEHDLPVAFVQVDRGTVTPARLAQKANSYHAYFTRAGKHSTPWWRQHWHTPAGDPVLLYVFTAHSETAALDRARQTMALLHERDLPFPVLGTLLPRLQQRGPWGDAWWHAARGGNPRPLDEALSFAHDRP</sequence>
<gene>
    <name evidence="1" type="ORF">OKJ48_04740</name>
</gene>
<dbReference type="RefSeq" id="WP_324766544.1">
    <property type="nucleotide sequence ID" value="NZ_BAAATS010000032.1"/>
</dbReference>
<evidence type="ECO:0000313" key="1">
    <source>
        <dbReference type="EMBL" id="MEB3959560.1"/>
    </source>
</evidence>
<organism evidence="1 2">
    <name type="scientific">Streptomyces kunmingensis</name>
    <dbReference type="NCBI Taxonomy" id="68225"/>
    <lineage>
        <taxon>Bacteria</taxon>
        <taxon>Bacillati</taxon>
        <taxon>Actinomycetota</taxon>
        <taxon>Actinomycetes</taxon>
        <taxon>Kitasatosporales</taxon>
        <taxon>Streptomycetaceae</taxon>
        <taxon>Streptomyces</taxon>
    </lineage>
</organism>
<name>A0ABU6C4B2_9ACTN</name>
<dbReference type="InterPro" id="IPR025855">
    <property type="entry name" value="Replic_Relax"/>
</dbReference>
<dbReference type="Proteomes" id="UP001352223">
    <property type="component" value="Unassembled WGS sequence"/>
</dbReference>
<accession>A0ABU6C4B2</accession>
<keyword evidence="2" id="KW-1185">Reference proteome</keyword>
<comment type="caution">
    <text evidence="1">The sequence shown here is derived from an EMBL/GenBank/DDBJ whole genome shotgun (WGS) entry which is preliminary data.</text>
</comment>
<protein>
    <submittedName>
        <fullName evidence="1">Replication-relaxation family protein</fullName>
    </submittedName>
</protein>
<dbReference type="Pfam" id="PF13814">
    <property type="entry name" value="Replic_Relax"/>
    <property type="match status" value="1"/>
</dbReference>
<reference evidence="1 2" key="1">
    <citation type="submission" date="2022-10" db="EMBL/GenBank/DDBJ databases">
        <authorList>
            <person name="Xie J."/>
            <person name="Shen N."/>
        </authorList>
    </citation>
    <scope>NUCLEOTIDE SEQUENCE [LARGE SCALE GENOMIC DNA]</scope>
    <source>
        <strain evidence="1 2">DSM 41681</strain>
    </source>
</reference>
<evidence type="ECO:0000313" key="2">
    <source>
        <dbReference type="Proteomes" id="UP001352223"/>
    </source>
</evidence>
<dbReference type="EMBL" id="JAOZYB010000019">
    <property type="protein sequence ID" value="MEB3959560.1"/>
    <property type="molecule type" value="Genomic_DNA"/>
</dbReference>